<keyword evidence="2" id="KW-1185">Reference proteome</keyword>
<organism evidence="1 2">
    <name type="scientific">Compostibacter hankyongensis</name>
    <dbReference type="NCBI Taxonomy" id="1007089"/>
    <lineage>
        <taxon>Bacteria</taxon>
        <taxon>Pseudomonadati</taxon>
        <taxon>Bacteroidota</taxon>
        <taxon>Chitinophagia</taxon>
        <taxon>Chitinophagales</taxon>
        <taxon>Chitinophagaceae</taxon>
        <taxon>Compostibacter</taxon>
    </lineage>
</organism>
<accession>A0ABP8G988</accession>
<evidence type="ECO:0008006" key="3">
    <source>
        <dbReference type="Google" id="ProtNLM"/>
    </source>
</evidence>
<dbReference type="Proteomes" id="UP001501207">
    <property type="component" value="Unassembled WGS sequence"/>
</dbReference>
<dbReference type="RefSeq" id="WP_344981566.1">
    <property type="nucleotide sequence ID" value="NZ_BAABFN010000022.1"/>
</dbReference>
<evidence type="ECO:0000313" key="2">
    <source>
        <dbReference type="Proteomes" id="UP001501207"/>
    </source>
</evidence>
<name>A0ABP8G988_9BACT</name>
<dbReference type="EMBL" id="BAABFN010000022">
    <property type="protein sequence ID" value="GAA4319903.1"/>
    <property type="molecule type" value="Genomic_DNA"/>
</dbReference>
<sequence>MKNSNKLLIAVLFLGLLSLFLYNWLMAVEYKAGHLQNRADIALGKIESHRLPPFHHVVADLHLLRVGSSGHYANSNLHFGVRQTVSGDSCILRIRGKLGPLIRYHVQEDTLFLSSDSILTEPLPYLNDINAFVVQAPSLASVRFSNGLMTLEKFHQDDILVLKAGTNASADIGAVRLKRLHLILSAGTVRLDTAAHIASLDYDLERSRLEIPRGTVDTLYAGKVDPFSRMELQGYAVNTGAQKDIAGE</sequence>
<gene>
    <name evidence="1" type="ORF">GCM10023143_33680</name>
</gene>
<comment type="caution">
    <text evidence="1">The sequence shown here is derived from an EMBL/GenBank/DDBJ whole genome shotgun (WGS) entry which is preliminary data.</text>
</comment>
<proteinExistence type="predicted"/>
<protein>
    <recommendedName>
        <fullName evidence="3">DUF2807 domain-containing protein</fullName>
    </recommendedName>
</protein>
<reference evidence="2" key="1">
    <citation type="journal article" date="2019" name="Int. J. Syst. Evol. Microbiol.">
        <title>The Global Catalogue of Microorganisms (GCM) 10K type strain sequencing project: providing services to taxonomists for standard genome sequencing and annotation.</title>
        <authorList>
            <consortium name="The Broad Institute Genomics Platform"/>
            <consortium name="The Broad Institute Genome Sequencing Center for Infectious Disease"/>
            <person name="Wu L."/>
            <person name="Ma J."/>
        </authorList>
    </citation>
    <scope>NUCLEOTIDE SEQUENCE [LARGE SCALE GENOMIC DNA]</scope>
    <source>
        <strain evidence="2">JCM 17664</strain>
    </source>
</reference>
<evidence type="ECO:0000313" key="1">
    <source>
        <dbReference type="EMBL" id="GAA4319903.1"/>
    </source>
</evidence>